<gene>
    <name evidence="2" type="ORF">ABIC20_005184</name>
</gene>
<accession>A0ABV2NMY8</accession>
<keyword evidence="3" id="KW-1185">Reference proteome</keyword>
<proteinExistence type="predicted"/>
<evidence type="ECO:0000256" key="1">
    <source>
        <dbReference type="SAM" id="MobiDB-lite"/>
    </source>
</evidence>
<dbReference type="RefSeq" id="WP_209650653.1">
    <property type="nucleotide sequence ID" value="NZ_JBEPNV010000001.1"/>
</dbReference>
<sequence length="108" mass="11746">MSAYDDVGRTIGETGSWVRKFLGRQPVRLDADTYLAIKAAYARECERLEAEAATERARFFALGGRLDAMASTEARSARLETSGNSSGARSPAPLVVARVAPVVDEKRR</sequence>
<feature type="region of interest" description="Disordered" evidence="1">
    <location>
        <begin position="73"/>
        <end position="92"/>
    </location>
</feature>
<evidence type="ECO:0000313" key="3">
    <source>
        <dbReference type="Proteomes" id="UP001549119"/>
    </source>
</evidence>
<organism evidence="2 3">
    <name type="scientific">Methylobacterium radiotolerans</name>
    <dbReference type="NCBI Taxonomy" id="31998"/>
    <lineage>
        <taxon>Bacteria</taxon>
        <taxon>Pseudomonadati</taxon>
        <taxon>Pseudomonadota</taxon>
        <taxon>Alphaproteobacteria</taxon>
        <taxon>Hyphomicrobiales</taxon>
        <taxon>Methylobacteriaceae</taxon>
        <taxon>Methylobacterium</taxon>
    </lineage>
</organism>
<name>A0ABV2NMY8_9HYPH</name>
<dbReference type="EMBL" id="JBEPNW010000002">
    <property type="protein sequence ID" value="MET3867875.1"/>
    <property type="molecule type" value="Genomic_DNA"/>
</dbReference>
<protein>
    <submittedName>
        <fullName evidence="2">Uncharacterized protein</fullName>
    </submittedName>
</protein>
<dbReference type="Proteomes" id="UP001549119">
    <property type="component" value="Unassembled WGS sequence"/>
</dbReference>
<feature type="compositionally biased region" description="Polar residues" evidence="1">
    <location>
        <begin position="79"/>
        <end position="88"/>
    </location>
</feature>
<reference evidence="2 3" key="1">
    <citation type="submission" date="2024-06" db="EMBL/GenBank/DDBJ databases">
        <title>Genomics of switchgrass bacterial isolates.</title>
        <authorList>
            <person name="Shade A."/>
        </authorList>
    </citation>
    <scope>NUCLEOTIDE SEQUENCE [LARGE SCALE GENOMIC DNA]</scope>
    <source>
        <strain evidence="2 3">PvP084</strain>
    </source>
</reference>
<evidence type="ECO:0000313" key="2">
    <source>
        <dbReference type="EMBL" id="MET3867875.1"/>
    </source>
</evidence>
<comment type="caution">
    <text evidence="2">The sequence shown here is derived from an EMBL/GenBank/DDBJ whole genome shotgun (WGS) entry which is preliminary data.</text>
</comment>